<evidence type="ECO:0000313" key="6">
    <source>
        <dbReference type="EMBL" id="KWZ84011.1"/>
    </source>
</evidence>
<comment type="caution">
    <text evidence="6">The sequence shown here is derived from an EMBL/GenBank/DDBJ whole genome shotgun (WGS) entry which is preliminary data.</text>
</comment>
<evidence type="ECO:0000313" key="7">
    <source>
        <dbReference type="Proteomes" id="UP000070376"/>
    </source>
</evidence>
<reference evidence="7" key="1">
    <citation type="submission" date="2016-01" db="EMBL/GenBank/DDBJ databases">
        <authorList>
            <person name="Mitreva M."/>
            <person name="Pepin K.H."/>
            <person name="Mihindukulasuriya K.A."/>
            <person name="Fulton R."/>
            <person name="Fronick C."/>
            <person name="O'Laughlin M."/>
            <person name="Miner T."/>
            <person name="Herter B."/>
            <person name="Rosa B.A."/>
            <person name="Cordes M."/>
            <person name="Tomlinson C."/>
            <person name="Wollam A."/>
            <person name="Palsikar V.B."/>
            <person name="Mardis E.R."/>
            <person name="Wilson R.K."/>
        </authorList>
    </citation>
    <scope>NUCLEOTIDE SEQUENCE [LARGE SCALE GENOMIC DNA]</scope>
    <source>
        <strain evidence="7">GED7749B</strain>
    </source>
</reference>
<keyword evidence="3" id="KW-0812">Transmembrane</keyword>
<accession>A0A133KWT4</accession>
<dbReference type="RefSeq" id="WP_061086600.1">
    <property type="nucleotide sequence ID" value="NZ_KQ955811.1"/>
</dbReference>
<dbReference type="AlphaFoldDB" id="A0A133KWT4"/>
<dbReference type="SUPFAM" id="SSF140478">
    <property type="entry name" value="LemA-like"/>
    <property type="match status" value="1"/>
</dbReference>
<sequence>MKKWMPWMIVAAILVVLIVSVFTSYNSLVNAEENVNQSYSQIQNQLQRRTDLIPNLVNTVKGYASHEKAVIDDISKARAQLAGAKTPGDQAAANDRLDSALGRLLVVVEKYPDLKANQQYTQLMDELAGTENRLAVARQDYNSAVATYNKKIKRMPGALIAGLFGFKEKEYFKADESAKKTPKVDFGNSSDQ</sequence>
<dbReference type="GO" id="GO:0016020">
    <property type="term" value="C:membrane"/>
    <property type="evidence" value="ECO:0007669"/>
    <property type="project" value="UniProtKB-SubCell"/>
</dbReference>
<protein>
    <submittedName>
        <fullName evidence="6">LemA family protein</fullName>
    </submittedName>
</protein>
<dbReference type="InterPro" id="IPR007156">
    <property type="entry name" value="MamQ_LemA"/>
</dbReference>
<keyword evidence="5" id="KW-0472">Membrane</keyword>
<evidence type="ECO:0000256" key="2">
    <source>
        <dbReference type="ARBA" id="ARBA00008854"/>
    </source>
</evidence>
<dbReference type="PATRIC" id="fig|1398.22.peg.1079"/>
<dbReference type="Pfam" id="PF04011">
    <property type="entry name" value="LemA"/>
    <property type="match status" value="1"/>
</dbReference>
<dbReference type="InterPro" id="IPR023353">
    <property type="entry name" value="LemA-like_dom_sf"/>
</dbReference>
<organism evidence="6 7">
    <name type="scientific">Heyndrickxia coagulans</name>
    <name type="common">Weizmannia coagulans</name>
    <dbReference type="NCBI Taxonomy" id="1398"/>
    <lineage>
        <taxon>Bacteria</taxon>
        <taxon>Bacillati</taxon>
        <taxon>Bacillota</taxon>
        <taxon>Bacilli</taxon>
        <taxon>Bacillales</taxon>
        <taxon>Bacillaceae</taxon>
        <taxon>Heyndrickxia</taxon>
    </lineage>
</organism>
<evidence type="ECO:0000256" key="1">
    <source>
        <dbReference type="ARBA" id="ARBA00004167"/>
    </source>
</evidence>
<evidence type="ECO:0000256" key="3">
    <source>
        <dbReference type="ARBA" id="ARBA00022692"/>
    </source>
</evidence>
<dbReference type="Gene3D" id="1.20.1440.20">
    <property type="entry name" value="LemA-like domain"/>
    <property type="match status" value="1"/>
</dbReference>
<proteinExistence type="inferred from homology"/>
<dbReference type="PANTHER" id="PTHR34478">
    <property type="entry name" value="PROTEIN LEMA"/>
    <property type="match status" value="1"/>
</dbReference>
<evidence type="ECO:0000256" key="4">
    <source>
        <dbReference type="ARBA" id="ARBA00022989"/>
    </source>
</evidence>
<comment type="similarity">
    <text evidence="2">Belongs to the LemA family.</text>
</comment>
<dbReference type="Proteomes" id="UP000070376">
    <property type="component" value="Unassembled WGS sequence"/>
</dbReference>
<evidence type="ECO:0000256" key="5">
    <source>
        <dbReference type="ARBA" id="ARBA00023136"/>
    </source>
</evidence>
<gene>
    <name evidence="6" type="ORF">HMPREF3213_01070</name>
</gene>
<dbReference type="PANTHER" id="PTHR34478:SF2">
    <property type="entry name" value="MEMBRANE PROTEIN"/>
    <property type="match status" value="1"/>
</dbReference>
<dbReference type="EMBL" id="LRPN01000033">
    <property type="protein sequence ID" value="KWZ84011.1"/>
    <property type="molecule type" value="Genomic_DNA"/>
</dbReference>
<keyword evidence="4" id="KW-1133">Transmembrane helix</keyword>
<name>A0A133KWT4_HEYCO</name>
<comment type="subcellular location">
    <subcellularLocation>
        <location evidence="1">Membrane</location>
        <topology evidence="1">Single-pass membrane protein</topology>
    </subcellularLocation>
</comment>